<feature type="region of interest" description="Disordered" evidence="1">
    <location>
        <begin position="133"/>
        <end position="155"/>
    </location>
</feature>
<feature type="compositionally biased region" description="Polar residues" evidence="1">
    <location>
        <begin position="133"/>
        <end position="143"/>
    </location>
</feature>
<dbReference type="Proteomes" id="UP000664534">
    <property type="component" value="Unassembled WGS sequence"/>
</dbReference>
<gene>
    <name evidence="2" type="ORF">IMSHALPRED_006201</name>
</gene>
<evidence type="ECO:0000313" key="2">
    <source>
        <dbReference type="EMBL" id="CAF9924455.1"/>
    </source>
</evidence>
<protein>
    <submittedName>
        <fullName evidence="2">Uncharacterized protein</fullName>
    </submittedName>
</protein>
<accession>A0A8H3IR91</accession>
<dbReference type="EMBL" id="CAJPDT010000036">
    <property type="protein sequence ID" value="CAF9924455.1"/>
    <property type="molecule type" value="Genomic_DNA"/>
</dbReference>
<evidence type="ECO:0000256" key="1">
    <source>
        <dbReference type="SAM" id="MobiDB-lite"/>
    </source>
</evidence>
<organism evidence="2 3">
    <name type="scientific">Imshaugia aleurites</name>
    <dbReference type="NCBI Taxonomy" id="172621"/>
    <lineage>
        <taxon>Eukaryota</taxon>
        <taxon>Fungi</taxon>
        <taxon>Dikarya</taxon>
        <taxon>Ascomycota</taxon>
        <taxon>Pezizomycotina</taxon>
        <taxon>Lecanoromycetes</taxon>
        <taxon>OSLEUM clade</taxon>
        <taxon>Lecanoromycetidae</taxon>
        <taxon>Lecanorales</taxon>
        <taxon>Lecanorineae</taxon>
        <taxon>Parmeliaceae</taxon>
        <taxon>Imshaugia</taxon>
    </lineage>
</organism>
<dbReference type="OrthoDB" id="5407346at2759"/>
<keyword evidence="3" id="KW-1185">Reference proteome</keyword>
<dbReference type="AlphaFoldDB" id="A0A8H3IR91"/>
<reference evidence="2" key="1">
    <citation type="submission" date="2021-03" db="EMBL/GenBank/DDBJ databases">
        <authorList>
            <person name="Tagirdzhanova G."/>
        </authorList>
    </citation>
    <scope>NUCLEOTIDE SEQUENCE</scope>
</reference>
<proteinExistence type="predicted"/>
<sequence length="300" mass="33095">MQQMQSIFNMRMEPIQTHEEYPKYARSETKPVVRARNIIDQGLISNHPCTACLELDQDCYRWEGTFSKCAYCTSKDKKRDFCHLPGQKSLPAPEKRKRRKITGNIYAPGGNAADTTMSGAIVSSTLAPRIIPSSNVPMSTTESVGVRTINPDPAPDMMETIDTRVEPPAEAGSKPTLERVMALENQVSGLKAKVVELQVKPEDGSSCVSTISTPRRQAFDDLEAQHLSNMPSPVHAPTATHLATREWVEGPKTPELPDAPFPVQVAIRERVEEPKTPPMPVHTIEHPEGYKPVNCSCSGP</sequence>
<comment type="caution">
    <text evidence="2">The sequence shown here is derived from an EMBL/GenBank/DDBJ whole genome shotgun (WGS) entry which is preliminary data.</text>
</comment>
<name>A0A8H3IR91_9LECA</name>
<evidence type="ECO:0000313" key="3">
    <source>
        <dbReference type="Proteomes" id="UP000664534"/>
    </source>
</evidence>
<feature type="region of interest" description="Disordered" evidence="1">
    <location>
        <begin position="274"/>
        <end position="300"/>
    </location>
</feature>